<evidence type="ECO:0000313" key="2">
    <source>
        <dbReference type="Proteomes" id="UP000295341"/>
    </source>
</evidence>
<accession>A0A4S3K8M0</accession>
<dbReference type="Gene3D" id="3.90.226.10">
    <property type="entry name" value="2-enoyl-CoA Hydratase, Chain A, domain 1"/>
    <property type="match status" value="1"/>
</dbReference>
<dbReference type="AlphaFoldDB" id="A0A4S3K8M0"/>
<dbReference type="EMBL" id="SOBT01000012">
    <property type="protein sequence ID" value="TDU24201.1"/>
    <property type="molecule type" value="Genomic_DNA"/>
</dbReference>
<dbReference type="OrthoDB" id="5389341at2"/>
<dbReference type="InterPro" id="IPR001753">
    <property type="entry name" value="Enoyl-CoA_hydra/iso"/>
</dbReference>
<dbReference type="PANTHER" id="PTHR43612:SF3">
    <property type="entry name" value="TRIFUNCTIONAL ENZYME SUBUNIT ALPHA, MITOCHONDRIAL"/>
    <property type="match status" value="1"/>
</dbReference>
<dbReference type="CDD" id="cd06558">
    <property type="entry name" value="crotonase-like"/>
    <property type="match status" value="1"/>
</dbReference>
<sequence>MSSNAVQGWQLTRFDDGIVLAALDLPGKVNIMDDHFIAAMESLLGHLETARDYTGVILTSAKSVFLAGGDLKRMVQSRAGQEASLYAYFENLKSYLRRLERLGRPLVAAINGAALGGGYETCLACHHRIALRDMRLRVGLPEIEFGILAGAGGVVRLTRLLGFEKAVPFLTEGLAADVSTALEAGLIDDVADDAEQLIAKSRSWILAHPQARQPWDRLDNALPAHKLDAAQRRALLLEPGKLTRRLAGSPAEFAAQRTMALSAESLSMDFDAALRYETRVLIELLRTDYARNQMQAFLDRKSSKPAAAQKVAA</sequence>
<dbReference type="GO" id="GO:0006635">
    <property type="term" value="P:fatty acid beta-oxidation"/>
    <property type="evidence" value="ECO:0007669"/>
    <property type="project" value="TreeGrafter"/>
</dbReference>
<dbReference type="SUPFAM" id="SSF52096">
    <property type="entry name" value="ClpP/crotonase"/>
    <property type="match status" value="1"/>
</dbReference>
<organism evidence="1 2">
    <name type="scientific">Panacagrimonas perspica</name>
    <dbReference type="NCBI Taxonomy" id="381431"/>
    <lineage>
        <taxon>Bacteria</taxon>
        <taxon>Pseudomonadati</taxon>
        <taxon>Pseudomonadota</taxon>
        <taxon>Gammaproteobacteria</taxon>
        <taxon>Nevskiales</taxon>
        <taxon>Nevskiaceae</taxon>
        <taxon>Panacagrimonas</taxon>
    </lineage>
</organism>
<dbReference type="Pfam" id="PF00378">
    <property type="entry name" value="ECH_1"/>
    <property type="match status" value="1"/>
</dbReference>
<dbReference type="GO" id="GO:0016509">
    <property type="term" value="F:long-chain (3S)-3-hydroxyacyl-CoA dehydrogenase (NAD+) activity"/>
    <property type="evidence" value="ECO:0007669"/>
    <property type="project" value="TreeGrafter"/>
</dbReference>
<evidence type="ECO:0000313" key="1">
    <source>
        <dbReference type="EMBL" id="TDU24201.1"/>
    </source>
</evidence>
<keyword evidence="2" id="KW-1185">Reference proteome</keyword>
<name>A0A4S3K8M0_9GAMM</name>
<dbReference type="PANTHER" id="PTHR43612">
    <property type="entry name" value="TRIFUNCTIONAL ENZYME SUBUNIT ALPHA"/>
    <property type="match status" value="1"/>
</dbReference>
<protein>
    <submittedName>
        <fullName evidence="1">Enoyl-CoA hydratase/carnithine racemase</fullName>
    </submittedName>
</protein>
<dbReference type="RefSeq" id="WP_133883621.1">
    <property type="nucleotide sequence ID" value="NZ_MWIN01000003.1"/>
</dbReference>
<dbReference type="Proteomes" id="UP000295341">
    <property type="component" value="Unassembled WGS sequence"/>
</dbReference>
<dbReference type="InterPro" id="IPR050136">
    <property type="entry name" value="FA_oxidation_alpha_subunit"/>
</dbReference>
<dbReference type="GO" id="GO:0004300">
    <property type="term" value="F:enoyl-CoA hydratase activity"/>
    <property type="evidence" value="ECO:0007669"/>
    <property type="project" value="TreeGrafter"/>
</dbReference>
<comment type="caution">
    <text evidence="1">The sequence shown here is derived from an EMBL/GenBank/DDBJ whole genome shotgun (WGS) entry which is preliminary data.</text>
</comment>
<proteinExistence type="predicted"/>
<reference evidence="1 2" key="1">
    <citation type="submission" date="2019-03" db="EMBL/GenBank/DDBJ databases">
        <title>Genomic Encyclopedia of Type Strains, Phase IV (KMG-IV): sequencing the most valuable type-strain genomes for metagenomic binning, comparative biology and taxonomic classification.</title>
        <authorList>
            <person name="Goeker M."/>
        </authorList>
    </citation>
    <scope>NUCLEOTIDE SEQUENCE [LARGE SCALE GENOMIC DNA]</scope>
    <source>
        <strain evidence="1 2">DSM 26377</strain>
    </source>
</reference>
<gene>
    <name evidence="1" type="ORF">DFR24_4466</name>
</gene>
<dbReference type="InterPro" id="IPR029045">
    <property type="entry name" value="ClpP/crotonase-like_dom_sf"/>
</dbReference>